<reference evidence="1 2" key="1">
    <citation type="submission" date="2014-06" db="EMBL/GenBank/DDBJ databases">
        <title>Evolutionary Origins and Diversification of the Mycorrhizal Mutualists.</title>
        <authorList>
            <consortium name="DOE Joint Genome Institute"/>
            <consortium name="Mycorrhizal Genomics Consortium"/>
            <person name="Kohler A."/>
            <person name="Kuo A."/>
            <person name="Nagy L.G."/>
            <person name="Floudas D."/>
            <person name="Copeland A."/>
            <person name="Barry K.W."/>
            <person name="Cichocki N."/>
            <person name="Veneault-Fourrey C."/>
            <person name="LaButti K."/>
            <person name="Lindquist E.A."/>
            <person name="Lipzen A."/>
            <person name="Lundell T."/>
            <person name="Morin E."/>
            <person name="Murat C."/>
            <person name="Riley R."/>
            <person name="Ohm R."/>
            <person name="Sun H."/>
            <person name="Tunlid A."/>
            <person name="Henrissat B."/>
            <person name="Grigoriev I.V."/>
            <person name="Hibbett D.S."/>
            <person name="Martin F."/>
        </authorList>
    </citation>
    <scope>NUCLEOTIDE SEQUENCE [LARGE SCALE GENOMIC DNA]</scope>
    <source>
        <strain evidence="1 2">SS14</strain>
    </source>
</reference>
<dbReference type="Proteomes" id="UP000054279">
    <property type="component" value="Unassembled WGS sequence"/>
</dbReference>
<evidence type="ECO:0000313" key="1">
    <source>
        <dbReference type="EMBL" id="KIJ28360.1"/>
    </source>
</evidence>
<dbReference type="AlphaFoldDB" id="A0A0C9UT40"/>
<accession>A0A0C9UT40</accession>
<keyword evidence="2" id="KW-1185">Reference proteome</keyword>
<organism evidence="1 2">
    <name type="scientific">Sphaerobolus stellatus (strain SS14)</name>
    <dbReference type="NCBI Taxonomy" id="990650"/>
    <lineage>
        <taxon>Eukaryota</taxon>
        <taxon>Fungi</taxon>
        <taxon>Dikarya</taxon>
        <taxon>Basidiomycota</taxon>
        <taxon>Agaricomycotina</taxon>
        <taxon>Agaricomycetes</taxon>
        <taxon>Phallomycetidae</taxon>
        <taxon>Geastrales</taxon>
        <taxon>Sphaerobolaceae</taxon>
        <taxon>Sphaerobolus</taxon>
    </lineage>
</organism>
<dbReference type="EMBL" id="KN837308">
    <property type="protein sequence ID" value="KIJ28360.1"/>
    <property type="molecule type" value="Genomic_DNA"/>
</dbReference>
<dbReference type="HOGENOM" id="CLU_2005368_0_0_1"/>
<name>A0A0C9UT40_SPHS4</name>
<sequence length="124" mass="13764">MSEPFNTLPCIVVGIRTEHGCLRTIQELCRNQCNSKPSSESSVTMTSQACHWLTVFATLAVWRTRCSCELALAVTDRLHKKILSHSTLHAKSMRSTAESRSLPTPLRAAPATMFSFIRKTDNGV</sequence>
<evidence type="ECO:0000313" key="2">
    <source>
        <dbReference type="Proteomes" id="UP000054279"/>
    </source>
</evidence>
<gene>
    <name evidence="1" type="ORF">M422DRAFT_270360</name>
</gene>
<protein>
    <submittedName>
        <fullName evidence="1">Uncharacterized protein</fullName>
    </submittedName>
</protein>
<proteinExistence type="predicted"/>